<evidence type="ECO:0000256" key="4">
    <source>
        <dbReference type="ARBA" id="ARBA00022692"/>
    </source>
</evidence>
<dbReference type="RefSeq" id="WP_115690826.1">
    <property type="nucleotide sequence ID" value="NZ_CP031417.1"/>
</dbReference>
<comment type="subcellular location">
    <subcellularLocation>
        <location evidence="1">Cell membrane</location>
        <topology evidence="1">Multi-pass membrane protein</topology>
    </subcellularLocation>
</comment>
<feature type="transmembrane region" description="Helical" evidence="8">
    <location>
        <begin position="32"/>
        <end position="57"/>
    </location>
</feature>
<feature type="transmembrane region" description="Helical" evidence="8">
    <location>
        <begin position="380"/>
        <end position="405"/>
    </location>
</feature>
<reference evidence="10 11" key="1">
    <citation type="submission" date="2018-07" db="EMBL/GenBank/DDBJ databases">
        <authorList>
            <person name="Quirk P.G."/>
            <person name="Krulwich T.A."/>
        </authorList>
    </citation>
    <scope>NUCLEOTIDE SEQUENCE [LARGE SCALE GENOMIC DNA]</scope>
    <source>
        <strain evidence="10 11">CC-BB4</strain>
    </source>
</reference>
<dbReference type="InterPro" id="IPR011701">
    <property type="entry name" value="MFS"/>
</dbReference>
<feature type="compositionally biased region" description="Low complexity" evidence="7">
    <location>
        <begin position="498"/>
        <end position="511"/>
    </location>
</feature>
<evidence type="ECO:0000313" key="10">
    <source>
        <dbReference type="EMBL" id="AXK80815.1"/>
    </source>
</evidence>
<dbReference type="PRINTS" id="PR01036">
    <property type="entry name" value="TCRTETB"/>
</dbReference>
<sequence>MNPRPQHPHPHKPAKAHAKDGAGRVVLSHPEILRIIFGLMLSMFLGALDQTIVATALPTIGRHFNDLGNLAWIVTAYLLTGTAVTPLYGKLSDVYGRRVIMLTAIGLFIAGSVACALSPSMGALIFARALQGAGGGGLMALAQTIIADVVSPRERGRYQGYIAAVFATSSVGGPVLGGFLTEHFDWSLIFWINVPVGLIALGVTSQSLKLVPYHPRKHRLDVIGALLMISASVALLLALSWGGREYAWISVEIGALFLLSAVLWILFAWRLAAAAEPFLPLSVLGNPVVRSAALTGACTMGALVGMTIFVPLYFEVVLHLSASQSGLALIPLMASSVLGSTIVGRLMMRVTHYKRVPLLGSTVAILALGSLAIWPAAMPMWLVLVMLAVIGSGLGTVFPVSTVCLQNSVPHAQMGIATGAANFFRALFSSLVVAILGAIVLGGLGGETGAAVETLARSASVDVLVVAFRFVFLACALVLAFGMAFLIALEERPLQGPPSAAAEAPTAPATSIPNVAR</sequence>
<feature type="transmembrane region" description="Helical" evidence="8">
    <location>
        <begin position="69"/>
        <end position="88"/>
    </location>
</feature>
<dbReference type="SUPFAM" id="SSF103473">
    <property type="entry name" value="MFS general substrate transporter"/>
    <property type="match status" value="1"/>
</dbReference>
<dbReference type="EMBL" id="CP031417">
    <property type="protein sequence ID" value="AXK80815.1"/>
    <property type="molecule type" value="Genomic_DNA"/>
</dbReference>
<organism evidence="10 11">
    <name type="scientific">Pseudolabrys taiwanensis</name>
    <dbReference type="NCBI Taxonomy" id="331696"/>
    <lineage>
        <taxon>Bacteria</taxon>
        <taxon>Pseudomonadati</taxon>
        <taxon>Pseudomonadota</taxon>
        <taxon>Alphaproteobacteria</taxon>
        <taxon>Hyphomicrobiales</taxon>
        <taxon>Xanthobacteraceae</taxon>
        <taxon>Pseudolabrys</taxon>
    </lineage>
</organism>
<evidence type="ECO:0000256" key="8">
    <source>
        <dbReference type="SAM" id="Phobius"/>
    </source>
</evidence>
<feature type="transmembrane region" description="Helical" evidence="8">
    <location>
        <begin position="158"/>
        <end position="180"/>
    </location>
</feature>
<feature type="transmembrane region" description="Helical" evidence="8">
    <location>
        <begin position="292"/>
        <end position="314"/>
    </location>
</feature>
<feature type="region of interest" description="Disordered" evidence="7">
    <location>
        <begin position="498"/>
        <end position="517"/>
    </location>
</feature>
<evidence type="ECO:0000256" key="2">
    <source>
        <dbReference type="ARBA" id="ARBA00022448"/>
    </source>
</evidence>
<name>A0A345ZV68_9HYPH</name>
<feature type="transmembrane region" description="Helical" evidence="8">
    <location>
        <begin position="356"/>
        <end position="374"/>
    </location>
</feature>
<dbReference type="Gene3D" id="1.20.1250.20">
    <property type="entry name" value="MFS general substrate transporter like domains"/>
    <property type="match status" value="1"/>
</dbReference>
<feature type="transmembrane region" description="Helical" evidence="8">
    <location>
        <begin position="125"/>
        <end position="146"/>
    </location>
</feature>
<evidence type="ECO:0000256" key="5">
    <source>
        <dbReference type="ARBA" id="ARBA00022989"/>
    </source>
</evidence>
<feature type="transmembrane region" description="Helical" evidence="8">
    <location>
        <begin position="247"/>
        <end position="271"/>
    </location>
</feature>
<feature type="domain" description="Major facilitator superfamily (MFS) profile" evidence="9">
    <location>
        <begin position="35"/>
        <end position="492"/>
    </location>
</feature>
<keyword evidence="4 8" id="KW-0812">Transmembrane</keyword>
<evidence type="ECO:0000256" key="3">
    <source>
        <dbReference type="ARBA" id="ARBA00022475"/>
    </source>
</evidence>
<dbReference type="OrthoDB" id="9812221at2"/>
<feature type="transmembrane region" description="Helical" evidence="8">
    <location>
        <begin position="466"/>
        <end position="489"/>
    </location>
</feature>
<feature type="transmembrane region" description="Helical" evidence="8">
    <location>
        <begin position="186"/>
        <end position="208"/>
    </location>
</feature>
<keyword evidence="5 8" id="KW-1133">Transmembrane helix</keyword>
<keyword evidence="11" id="KW-1185">Reference proteome</keyword>
<dbReference type="Gene3D" id="1.20.1720.10">
    <property type="entry name" value="Multidrug resistance protein D"/>
    <property type="match status" value="1"/>
</dbReference>
<dbReference type="KEGG" id="ptaw:DW352_10020"/>
<keyword evidence="6 8" id="KW-0472">Membrane</keyword>
<evidence type="ECO:0000313" key="11">
    <source>
        <dbReference type="Proteomes" id="UP000254889"/>
    </source>
</evidence>
<dbReference type="PANTHER" id="PTHR23501">
    <property type="entry name" value="MAJOR FACILITATOR SUPERFAMILY"/>
    <property type="match status" value="1"/>
</dbReference>
<evidence type="ECO:0000256" key="6">
    <source>
        <dbReference type="ARBA" id="ARBA00023136"/>
    </source>
</evidence>
<evidence type="ECO:0000256" key="1">
    <source>
        <dbReference type="ARBA" id="ARBA00004651"/>
    </source>
</evidence>
<evidence type="ECO:0000256" key="7">
    <source>
        <dbReference type="SAM" id="MobiDB-lite"/>
    </source>
</evidence>
<dbReference type="GO" id="GO:0022857">
    <property type="term" value="F:transmembrane transporter activity"/>
    <property type="evidence" value="ECO:0007669"/>
    <property type="project" value="InterPro"/>
</dbReference>
<feature type="transmembrane region" description="Helical" evidence="8">
    <location>
        <begin position="426"/>
        <end position="446"/>
    </location>
</feature>
<dbReference type="InterPro" id="IPR020846">
    <property type="entry name" value="MFS_dom"/>
</dbReference>
<keyword evidence="3" id="KW-1003">Cell membrane</keyword>
<dbReference type="AlphaFoldDB" id="A0A345ZV68"/>
<dbReference type="InterPro" id="IPR036259">
    <property type="entry name" value="MFS_trans_sf"/>
</dbReference>
<dbReference type="FunFam" id="1.20.1720.10:FF:000004">
    <property type="entry name" value="EmrB/QacA family drug resistance transporter"/>
    <property type="match status" value="1"/>
</dbReference>
<feature type="transmembrane region" description="Helical" evidence="8">
    <location>
        <begin position="100"/>
        <end position="119"/>
    </location>
</feature>
<feature type="compositionally biased region" description="Basic residues" evidence="7">
    <location>
        <begin position="1"/>
        <end position="16"/>
    </location>
</feature>
<protein>
    <submittedName>
        <fullName evidence="10">MFS transporter</fullName>
    </submittedName>
</protein>
<dbReference type="Proteomes" id="UP000254889">
    <property type="component" value="Chromosome"/>
</dbReference>
<evidence type="ECO:0000259" key="9">
    <source>
        <dbReference type="PROSITE" id="PS50850"/>
    </source>
</evidence>
<dbReference type="PROSITE" id="PS50850">
    <property type="entry name" value="MFS"/>
    <property type="match status" value="1"/>
</dbReference>
<feature type="region of interest" description="Disordered" evidence="7">
    <location>
        <begin position="1"/>
        <end position="21"/>
    </location>
</feature>
<feature type="transmembrane region" description="Helical" evidence="8">
    <location>
        <begin position="220"/>
        <end position="241"/>
    </location>
</feature>
<keyword evidence="2" id="KW-0813">Transport</keyword>
<gene>
    <name evidence="10" type="ORF">DW352_10020</name>
</gene>
<proteinExistence type="predicted"/>
<dbReference type="PANTHER" id="PTHR23501:SF197">
    <property type="entry name" value="COMD"/>
    <property type="match status" value="1"/>
</dbReference>
<dbReference type="Pfam" id="PF07690">
    <property type="entry name" value="MFS_1"/>
    <property type="match status" value="2"/>
</dbReference>
<accession>A0A345ZV68</accession>
<dbReference type="CDD" id="cd17502">
    <property type="entry name" value="MFS_Azr1_MDR_like"/>
    <property type="match status" value="1"/>
</dbReference>
<dbReference type="GO" id="GO:0005886">
    <property type="term" value="C:plasma membrane"/>
    <property type="evidence" value="ECO:0007669"/>
    <property type="project" value="UniProtKB-SubCell"/>
</dbReference>